<dbReference type="EMBL" id="FOAF01000001">
    <property type="protein sequence ID" value="SEK40509.1"/>
    <property type="molecule type" value="Genomic_DNA"/>
</dbReference>
<dbReference type="RefSeq" id="WP_093316780.1">
    <property type="nucleotide sequence ID" value="NZ_FOAF01000001.1"/>
</dbReference>
<dbReference type="OrthoDB" id="5702951at2"/>
<evidence type="ECO:0008006" key="3">
    <source>
        <dbReference type="Google" id="ProtNLM"/>
    </source>
</evidence>
<evidence type="ECO:0000313" key="2">
    <source>
        <dbReference type="Proteomes" id="UP000199421"/>
    </source>
</evidence>
<gene>
    <name evidence="1" type="ORF">SAMN05661044_00164</name>
</gene>
<keyword evidence="2" id="KW-1185">Reference proteome</keyword>
<name>A0A1H7GR35_OLID1</name>
<dbReference type="AlphaFoldDB" id="A0A1H7GR35"/>
<dbReference type="InterPro" id="IPR021326">
    <property type="entry name" value="DUF2931"/>
</dbReference>
<proteinExistence type="predicted"/>
<accession>A0A1H7GR35</accession>
<sequence length="243" mass="28649">MKRINIFNKAFIAVTVILAILFAHKIYSYKSWKRYFYTSSVSNPEAFPIHIFGIWFITEDVERNGDFYKDRDNINLFYSDWGRGESYEAYAPEFMPQSLFVEYMDFRTKKYYLDTIALPKERMFALFSAAKSNNQLTDLSYGRRKMGLEFHVGIANEGNIIVWLLGNNYQVELYRKQIDAKPFPDQVISSKDANPDVARNKEERINSFFHEIPDSVKRKIMELDITGVQYKDSIPVYFDHIQP</sequence>
<reference evidence="2" key="1">
    <citation type="submission" date="2016-10" db="EMBL/GenBank/DDBJ databases">
        <authorList>
            <person name="Varghese N."/>
            <person name="Submissions S."/>
        </authorList>
    </citation>
    <scope>NUCLEOTIDE SEQUENCE [LARGE SCALE GENOMIC DNA]</scope>
    <source>
        <strain evidence="2">DSM 18733</strain>
    </source>
</reference>
<dbReference type="Proteomes" id="UP000199421">
    <property type="component" value="Unassembled WGS sequence"/>
</dbReference>
<evidence type="ECO:0000313" key="1">
    <source>
        <dbReference type="EMBL" id="SEK40509.1"/>
    </source>
</evidence>
<organism evidence="1 2">
    <name type="scientific">Olivibacter domesticus</name>
    <name type="common">Pseudosphingobacterium domesticum</name>
    <dbReference type="NCBI Taxonomy" id="407022"/>
    <lineage>
        <taxon>Bacteria</taxon>
        <taxon>Pseudomonadati</taxon>
        <taxon>Bacteroidota</taxon>
        <taxon>Sphingobacteriia</taxon>
        <taxon>Sphingobacteriales</taxon>
        <taxon>Sphingobacteriaceae</taxon>
        <taxon>Olivibacter</taxon>
    </lineage>
</organism>
<dbReference type="Pfam" id="PF11153">
    <property type="entry name" value="DUF2931"/>
    <property type="match status" value="1"/>
</dbReference>
<protein>
    <recommendedName>
        <fullName evidence="3">DUF2931 family protein</fullName>
    </recommendedName>
</protein>